<dbReference type="InterPro" id="IPR033455">
    <property type="entry name" value="AbiEi_3_N"/>
</dbReference>
<dbReference type="Pfam" id="PF11459">
    <property type="entry name" value="AbiEi_3"/>
    <property type="match status" value="1"/>
</dbReference>
<evidence type="ECO:0000259" key="1">
    <source>
        <dbReference type="Pfam" id="PF17194"/>
    </source>
</evidence>
<organism evidence="2 3">
    <name type="scientific">Geothermobacter hydrogeniphilus</name>
    <dbReference type="NCBI Taxonomy" id="1969733"/>
    <lineage>
        <taxon>Bacteria</taxon>
        <taxon>Pseudomonadati</taxon>
        <taxon>Thermodesulfobacteriota</taxon>
        <taxon>Desulfuromonadia</taxon>
        <taxon>Desulfuromonadales</taxon>
        <taxon>Geothermobacteraceae</taxon>
        <taxon>Geothermobacter</taxon>
    </lineage>
</organism>
<dbReference type="InterPro" id="IPR021561">
    <property type="entry name" value="AbiEi_3"/>
</dbReference>
<dbReference type="EMBL" id="PPFX01000001">
    <property type="protein sequence ID" value="PNU21668.1"/>
    <property type="molecule type" value="Genomic_DNA"/>
</dbReference>
<gene>
    <name evidence="2" type="ORF">C2E25_00095</name>
</gene>
<dbReference type="Proteomes" id="UP000236340">
    <property type="component" value="Unassembled WGS sequence"/>
</dbReference>
<reference evidence="2 3" key="1">
    <citation type="journal article" date="2018" name="Genome Announc.">
        <title>Genome Sequence of Geothermobacter sp. HR-1 Iron Reducer from the Loihi Seamount.</title>
        <authorList>
            <person name="Smith H."/>
            <person name="Abuyen K."/>
            <person name="Tremblay J."/>
            <person name="Savalia P."/>
            <person name="Perez-Rodriguez I."/>
            <person name="Emerson D."/>
            <person name="Tully B."/>
            <person name="Amend J."/>
        </authorList>
    </citation>
    <scope>NUCLEOTIDE SEQUENCE [LARGE SCALE GENOMIC DNA]</scope>
    <source>
        <strain evidence="2 3">HR-1</strain>
    </source>
</reference>
<comment type="caution">
    <text evidence="2">The sequence shown here is derived from an EMBL/GenBank/DDBJ whole genome shotgun (WGS) entry which is preliminary data.</text>
</comment>
<dbReference type="AlphaFoldDB" id="A0A2K2HEF2"/>
<name>A0A2K2HEF2_9BACT</name>
<proteinExistence type="predicted"/>
<evidence type="ECO:0000313" key="2">
    <source>
        <dbReference type="EMBL" id="PNU21668.1"/>
    </source>
</evidence>
<sequence>MSTDGLHSGEILKRALFDLPSGMPVTTRYLKEVGISRQLAHRYVQSGWLQQLGYGYFLRPGDHLTEKGVAAALQANGVKVHIGGKSALALKGFSHFLRLGGETLYLFGRGTRTLPKWLLAQFKVNLSNAALFNEWQDLEGRLGVSRLDHDPEAPFASEPERAALELLDLIPKRQTLEEAGFILEGLQALRSGKMTDLLKACRKVKVKRLFWHVAEELDLPVLRKVNPAEIDFGSKSAYILQGENNLVLRNPNG</sequence>
<accession>A0A2K2HEF2</accession>
<feature type="domain" description="Transcriptional regulator AbiEi antitoxin N-terminal" evidence="1">
    <location>
        <begin position="13"/>
        <end position="99"/>
    </location>
</feature>
<protein>
    <recommendedName>
        <fullName evidence="1">Transcriptional regulator AbiEi antitoxin N-terminal domain-containing protein</fullName>
    </recommendedName>
</protein>
<evidence type="ECO:0000313" key="3">
    <source>
        <dbReference type="Proteomes" id="UP000236340"/>
    </source>
</evidence>
<dbReference type="OrthoDB" id="1550938at2"/>
<dbReference type="Pfam" id="PF17194">
    <property type="entry name" value="AbiEi_3_N"/>
    <property type="match status" value="1"/>
</dbReference>
<dbReference type="RefSeq" id="WP_103113783.1">
    <property type="nucleotide sequence ID" value="NZ_PPFX01000001.1"/>
</dbReference>